<dbReference type="Pfam" id="PF01381">
    <property type="entry name" value="HTH_3"/>
    <property type="match status" value="1"/>
</dbReference>
<dbReference type="Gene3D" id="1.10.260.40">
    <property type="entry name" value="lambda repressor-like DNA-binding domains"/>
    <property type="match status" value="1"/>
</dbReference>
<dbReference type="SUPFAM" id="SSF47413">
    <property type="entry name" value="lambda repressor-like DNA-binding domains"/>
    <property type="match status" value="1"/>
</dbReference>
<organism evidence="2 3">
    <name type="scientific">Streptomyces spongiicola</name>
    <dbReference type="NCBI Taxonomy" id="1690221"/>
    <lineage>
        <taxon>Bacteria</taxon>
        <taxon>Bacillati</taxon>
        <taxon>Actinomycetota</taxon>
        <taxon>Actinomycetes</taxon>
        <taxon>Kitasatosporales</taxon>
        <taxon>Streptomycetaceae</taxon>
        <taxon>Streptomyces</taxon>
    </lineage>
</organism>
<dbReference type="EMBL" id="CP029254">
    <property type="protein sequence ID" value="AWK09230.1"/>
    <property type="molecule type" value="Genomic_DNA"/>
</dbReference>
<evidence type="ECO:0000259" key="1">
    <source>
        <dbReference type="PROSITE" id="PS50943"/>
    </source>
</evidence>
<name>A0ABM6V5A3_9ACTN</name>
<keyword evidence="3" id="KW-1185">Reference proteome</keyword>
<evidence type="ECO:0000313" key="3">
    <source>
        <dbReference type="Proteomes" id="UP000245051"/>
    </source>
</evidence>
<dbReference type="PROSITE" id="PS50943">
    <property type="entry name" value="HTH_CROC1"/>
    <property type="match status" value="1"/>
</dbReference>
<feature type="domain" description="HTH cro/C1-type" evidence="1">
    <location>
        <begin position="8"/>
        <end position="61"/>
    </location>
</feature>
<dbReference type="SMART" id="SM00530">
    <property type="entry name" value="HTH_XRE"/>
    <property type="match status" value="1"/>
</dbReference>
<gene>
    <name evidence="2" type="ORF">DDQ41_10205</name>
</gene>
<reference evidence="2 3" key="1">
    <citation type="submission" date="2018-05" db="EMBL/GenBank/DDBJ databases">
        <title>Complete genome sequence of the Type Strain of Streptomyces spongiicola HNM0071, the producer of staurosporine.</title>
        <authorList>
            <person name="Zhou S."/>
            <person name="Huang X."/>
        </authorList>
    </citation>
    <scope>NUCLEOTIDE SEQUENCE [LARGE SCALE GENOMIC DNA]</scope>
    <source>
        <strain evidence="2 3">HNM0071</strain>
    </source>
</reference>
<dbReference type="InterPro" id="IPR001387">
    <property type="entry name" value="Cro/C1-type_HTH"/>
</dbReference>
<proteinExistence type="predicted"/>
<dbReference type="RefSeq" id="WP_109294211.1">
    <property type="nucleotide sequence ID" value="NZ_CP029254.1"/>
</dbReference>
<sequence length="411" mass="44973">MSSLGESVKNYRRLKGWTQEQLAEAAGASLGTVRTVEQGGNASVEMLHTLAAALDTTTSSLFATEVPSPIEVDSSEGPRLMELRRALMPPVGLSEILVEPSEPVALSAIQRDIDDQHALYRTDRYDSVAKKLPGILRAAEVAVATSDDGEDEQRAKIVRARALLLAGKYLTQVRRYDMAYHALSRGIQEARDVGVVQLATNGVVGMGWLLLRQDRFDEAEQLAVRTADDVEPRMSKATPAQLAVWGELLQRVASASIRNNRPDVAKEARRMATTAASALGREHMDFREHWGTFGPVTAETKAIEDLSLVGDARGVLGRADEGPVGSKALKKLGRPSPNNWDRHRLDVARAHVKLGSHQDAMDELTGIKASSPEWLKHQTMARRVMREILGSRKRTLTQDMRETAAHLGISG</sequence>
<dbReference type="InterPro" id="IPR010982">
    <property type="entry name" value="Lambda_DNA-bd_dom_sf"/>
</dbReference>
<accession>A0ABM6V5A3</accession>
<dbReference type="Proteomes" id="UP000245051">
    <property type="component" value="Chromosome"/>
</dbReference>
<evidence type="ECO:0000313" key="2">
    <source>
        <dbReference type="EMBL" id="AWK09230.1"/>
    </source>
</evidence>
<protein>
    <submittedName>
        <fullName evidence="2">Transcriptional regulator</fullName>
    </submittedName>
</protein>
<dbReference type="CDD" id="cd00093">
    <property type="entry name" value="HTH_XRE"/>
    <property type="match status" value="1"/>
</dbReference>